<dbReference type="InParanoid" id="A0A409VHN0"/>
<name>A0A409VHN0_9AGAR</name>
<comment type="caution">
    <text evidence="1">The sequence shown here is derived from an EMBL/GenBank/DDBJ whole genome shotgun (WGS) entry which is preliminary data.</text>
</comment>
<dbReference type="Proteomes" id="UP000284706">
    <property type="component" value="Unassembled WGS sequence"/>
</dbReference>
<gene>
    <name evidence="1" type="ORF">CVT26_000374</name>
</gene>
<evidence type="ECO:0000313" key="1">
    <source>
        <dbReference type="EMBL" id="PPQ65773.1"/>
    </source>
</evidence>
<sequence length="188" mass="21527">MLRLPRVKGMIICRYDSPLHLEANDFWVVLRTTPISHYIGSIHECFLPCFRPFLTGVLDVTLGEFALHYPAANVYSVALNFTWLRTHLAGLWLRYLARGSLTPQRPTPHVRHRISLKPRIQGKVATSPNRVIPDAQMLSICFRWATRSTRYFDHLLHSWVLVCRGPSWISAYIISPGTCESAGNHFDS</sequence>
<dbReference type="AlphaFoldDB" id="A0A409VHN0"/>
<proteinExistence type="predicted"/>
<organism evidence="1 2">
    <name type="scientific">Gymnopilus dilepis</name>
    <dbReference type="NCBI Taxonomy" id="231916"/>
    <lineage>
        <taxon>Eukaryota</taxon>
        <taxon>Fungi</taxon>
        <taxon>Dikarya</taxon>
        <taxon>Basidiomycota</taxon>
        <taxon>Agaricomycotina</taxon>
        <taxon>Agaricomycetes</taxon>
        <taxon>Agaricomycetidae</taxon>
        <taxon>Agaricales</taxon>
        <taxon>Agaricineae</taxon>
        <taxon>Hymenogastraceae</taxon>
        <taxon>Gymnopilus</taxon>
    </lineage>
</organism>
<protein>
    <submittedName>
        <fullName evidence="1">Uncharacterized protein</fullName>
    </submittedName>
</protein>
<accession>A0A409VHN0</accession>
<dbReference type="EMBL" id="NHYE01005646">
    <property type="protein sequence ID" value="PPQ65773.1"/>
    <property type="molecule type" value="Genomic_DNA"/>
</dbReference>
<reference evidence="1 2" key="1">
    <citation type="journal article" date="2018" name="Evol. Lett.">
        <title>Horizontal gene cluster transfer increased hallucinogenic mushroom diversity.</title>
        <authorList>
            <person name="Reynolds H.T."/>
            <person name="Vijayakumar V."/>
            <person name="Gluck-Thaler E."/>
            <person name="Korotkin H.B."/>
            <person name="Matheny P.B."/>
            <person name="Slot J.C."/>
        </authorList>
    </citation>
    <scope>NUCLEOTIDE SEQUENCE [LARGE SCALE GENOMIC DNA]</scope>
    <source>
        <strain evidence="1 2">SRW20</strain>
    </source>
</reference>
<keyword evidence="2" id="KW-1185">Reference proteome</keyword>
<evidence type="ECO:0000313" key="2">
    <source>
        <dbReference type="Proteomes" id="UP000284706"/>
    </source>
</evidence>